<keyword evidence="4 6" id="KW-0804">Transcription</keyword>
<feature type="compositionally biased region" description="Basic residues" evidence="7">
    <location>
        <begin position="171"/>
        <end position="188"/>
    </location>
</feature>
<feature type="compositionally biased region" description="Low complexity" evidence="7">
    <location>
        <begin position="46"/>
        <end position="67"/>
    </location>
</feature>
<dbReference type="InterPro" id="IPR038933">
    <property type="entry name" value="Ovate"/>
</dbReference>
<evidence type="ECO:0000313" key="9">
    <source>
        <dbReference type="EMBL" id="MQL86288.1"/>
    </source>
</evidence>
<feature type="region of interest" description="Disordered" evidence="7">
    <location>
        <begin position="1"/>
        <end position="30"/>
    </location>
</feature>
<evidence type="ECO:0000256" key="6">
    <source>
        <dbReference type="RuleBase" id="RU367028"/>
    </source>
</evidence>
<dbReference type="NCBIfam" id="TIGR01568">
    <property type="entry name" value="A_thal_3678"/>
    <property type="match status" value="1"/>
</dbReference>
<evidence type="ECO:0000256" key="1">
    <source>
        <dbReference type="ARBA" id="ARBA00004123"/>
    </source>
</evidence>
<feature type="compositionally biased region" description="Basic and acidic residues" evidence="7">
    <location>
        <begin position="153"/>
        <end position="164"/>
    </location>
</feature>
<keyword evidence="2 6" id="KW-0678">Repressor</keyword>
<protein>
    <recommendedName>
        <fullName evidence="6">Transcription repressor</fullName>
    </recommendedName>
    <alternativeName>
        <fullName evidence="6">Ovate family protein</fullName>
    </alternativeName>
</protein>
<feature type="compositionally biased region" description="Low complexity" evidence="7">
    <location>
        <begin position="1"/>
        <end position="15"/>
    </location>
</feature>
<dbReference type="PANTHER" id="PTHR33057">
    <property type="entry name" value="TRANSCRIPTION REPRESSOR OFP7-RELATED"/>
    <property type="match status" value="1"/>
</dbReference>
<name>A0A843US19_COLES</name>
<dbReference type="AlphaFoldDB" id="A0A843US19"/>
<evidence type="ECO:0000256" key="3">
    <source>
        <dbReference type="ARBA" id="ARBA00023015"/>
    </source>
</evidence>
<comment type="caution">
    <text evidence="9">The sequence shown here is derived from an EMBL/GenBank/DDBJ whole genome shotgun (WGS) entry which is preliminary data.</text>
</comment>
<reference evidence="9" key="1">
    <citation type="submission" date="2017-07" db="EMBL/GenBank/DDBJ databases">
        <title>Taro Niue Genome Assembly and Annotation.</title>
        <authorList>
            <person name="Atibalentja N."/>
            <person name="Keating K."/>
            <person name="Fields C.J."/>
        </authorList>
    </citation>
    <scope>NUCLEOTIDE SEQUENCE</scope>
    <source>
        <strain evidence="9">Niue_2</strain>
        <tissue evidence="9">Leaf</tissue>
    </source>
</reference>
<dbReference type="GO" id="GO:0045892">
    <property type="term" value="P:negative regulation of DNA-templated transcription"/>
    <property type="evidence" value="ECO:0007669"/>
    <property type="project" value="UniProtKB-UniRule"/>
</dbReference>
<evidence type="ECO:0000256" key="5">
    <source>
        <dbReference type="ARBA" id="ARBA00023242"/>
    </source>
</evidence>
<evidence type="ECO:0000259" key="8">
    <source>
        <dbReference type="PROSITE" id="PS51754"/>
    </source>
</evidence>
<dbReference type="GO" id="GO:0005634">
    <property type="term" value="C:nucleus"/>
    <property type="evidence" value="ECO:0007669"/>
    <property type="project" value="UniProtKB-SubCell"/>
</dbReference>
<dbReference type="Proteomes" id="UP000652761">
    <property type="component" value="Unassembled WGS sequence"/>
</dbReference>
<feature type="region of interest" description="Disordered" evidence="7">
    <location>
        <begin position="137"/>
        <end position="200"/>
    </location>
</feature>
<dbReference type="PANTHER" id="PTHR33057:SF70">
    <property type="entry name" value="TRANSCRIPTION REPRESSOR-RELATED"/>
    <property type="match status" value="1"/>
</dbReference>
<feature type="compositionally biased region" description="Low complexity" evidence="7">
    <location>
        <begin position="82"/>
        <end position="96"/>
    </location>
</feature>
<keyword evidence="5 6" id="KW-0539">Nucleus</keyword>
<evidence type="ECO:0000256" key="4">
    <source>
        <dbReference type="ARBA" id="ARBA00023163"/>
    </source>
</evidence>
<dbReference type="InterPro" id="IPR006458">
    <property type="entry name" value="Ovate_C"/>
</dbReference>
<comment type="function">
    <text evidence="6">Transcriptional repressor that regulates multiple aspects of plant growth and development.</text>
</comment>
<feature type="region of interest" description="Disordered" evidence="7">
    <location>
        <begin position="44"/>
        <end position="114"/>
    </location>
</feature>
<sequence>MSPRIAAASTTTASAPNNPRKAEPSSPSSFFSLKCGCSNAKSVSVSLPRARGSRRPAGPAAAAASLSGRHHPHAFSARFESSSGDTITLTTATTSTSHDEEEVEDDGNGSSSFSGLLMELSELERSVIAWDHRRQIPSGWRNTNETGETGEGEDTRRRPHDAAGDKAGGGKPRKDHRQWRQKHRRHRRSQSEGGYGGGDVVGRMGGSVVVVTETEDPLGEFRRSMLQMIVEEDIVCPEELQELLRRFLALNSPSHHDLIVQAFADIWRDVFSDDLDDFPYLIPPASGHPHRRHLQRQYPHQGHRCY</sequence>
<dbReference type="PROSITE" id="PS51754">
    <property type="entry name" value="OVATE"/>
    <property type="match status" value="1"/>
</dbReference>
<gene>
    <name evidence="9" type="ORF">Taro_018808</name>
</gene>
<dbReference type="OrthoDB" id="1928390at2759"/>
<dbReference type="EMBL" id="NMUH01000889">
    <property type="protein sequence ID" value="MQL86288.1"/>
    <property type="molecule type" value="Genomic_DNA"/>
</dbReference>
<evidence type="ECO:0000313" key="10">
    <source>
        <dbReference type="Proteomes" id="UP000652761"/>
    </source>
</evidence>
<accession>A0A843US19</accession>
<proteinExistence type="predicted"/>
<evidence type="ECO:0000256" key="2">
    <source>
        <dbReference type="ARBA" id="ARBA00022491"/>
    </source>
</evidence>
<evidence type="ECO:0000256" key="7">
    <source>
        <dbReference type="SAM" id="MobiDB-lite"/>
    </source>
</evidence>
<comment type="subcellular location">
    <subcellularLocation>
        <location evidence="1 6">Nucleus</location>
    </subcellularLocation>
</comment>
<dbReference type="Pfam" id="PF04844">
    <property type="entry name" value="Ovate"/>
    <property type="match status" value="1"/>
</dbReference>
<keyword evidence="3 6" id="KW-0805">Transcription regulation</keyword>
<keyword evidence="10" id="KW-1185">Reference proteome</keyword>
<organism evidence="9 10">
    <name type="scientific">Colocasia esculenta</name>
    <name type="common">Wild taro</name>
    <name type="synonym">Arum esculentum</name>
    <dbReference type="NCBI Taxonomy" id="4460"/>
    <lineage>
        <taxon>Eukaryota</taxon>
        <taxon>Viridiplantae</taxon>
        <taxon>Streptophyta</taxon>
        <taxon>Embryophyta</taxon>
        <taxon>Tracheophyta</taxon>
        <taxon>Spermatophyta</taxon>
        <taxon>Magnoliopsida</taxon>
        <taxon>Liliopsida</taxon>
        <taxon>Araceae</taxon>
        <taxon>Aroideae</taxon>
        <taxon>Colocasieae</taxon>
        <taxon>Colocasia</taxon>
    </lineage>
</organism>
<feature type="domain" description="OVATE" evidence="8">
    <location>
        <begin position="210"/>
        <end position="269"/>
    </location>
</feature>